<evidence type="ECO:0000313" key="3">
    <source>
        <dbReference type="Proteomes" id="UP000437736"/>
    </source>
</evidence>
<gene>
    <name evidence="2" type="ORF">GHK86_20325</name>
</gene>
<protein>
    <submittedName>
        <fullName evidence="2">Glutamyl-tRNA reductase</fullName>
    </submittedName>
</protein>
<dbReference type="PANTHER" id="PTHR43013">
    <property type="entry name" value="GLUTAMYL-TRNA REDUCTASE"/>
    <property type="match status" value="1"/>
</dbReference>
<dbReference type="InterPro" id="IPR015895">
    <property type="entry name" value="4pyrrol_synth_GluRdtase_N"/>
</dbReference>
<evidence type="ECO:0000313" key="2">
    <source>
        <dbReference type="EMBL" id="MST35063.1"/>
    </source>
</evidence>
<keyword evidence="3" id="KW-1185">Reference proteome</keyword>
<dbReference type="EMBL" id="WJHE01001395">
    <property type="protein sequence ID" value="MST35063.1"/>
    <property type="molecule type" value="Genomic_DNA"/>
</dbReference>
<feature type="domain" description="Glutamyl-tRNA reductase N-terminal" evidence="1">
    <location>
        <begin position="6"/>
        <end position="115"/>
    </location>
</feature>
<comment type="caution">
    <text evidence="2">The sequence shown here is derived from an EMBL/GenBank/DDBJ whole genome shotgun (WGS) entry which is preliminary data.</text>
</comment>
<feature type="non-terminal residue" evidence="2">
    <location>
        <position position="116"/>
    </location>
</feature>
<accession>A0ABW9R306</accession>
<evidence type="ECO:0000259" key="1">
    <source>
        <dbReference type="Pfam" id="PF05201"/>
    </source>
</evidence>
<dbReference type="Proteomes" id="UP000437736">
    <property type="component" value="Unassembled WGS sequence"/>
</dbReference>
<name>A0ABW9R306_9ACTN</name>
<dbReference type="Pfam" id="PF05201">
    <property type="entry name" value="GlutR_N"/>
    <property type="match status" value="1"/>
</dbReference>
<dbReference type="PANTHER" id="PTHR43013:SF1">
    <property type="entry name" value="GLUTAMYL-TRNA REDUCTASE"/>
    <property type="match status" value="1"/>
</dbReference>
<proteinExistence type="predicted"/>
<sequence length="116" mass="12293">MSVVVVGLNHRSAPLDVLEATAVPAEALPKALGDLAGRAHLDEVLLVSTCMRTEIYATTERFHGALGDVRDFLALWSGRPPEDFADGLYDFHDRAAAGHLLRVAGGLDSAVLGEGE</sequence>
<dbReference type="SUPFAM" id="SSF69742">
    <property type="entry name" value="Glutamyl tRNA-reductase catalytic, N-terminal domain"/>
    <property type="match status" value="1"/>
</dbReference>
<organism evidence="2 3">
    <name type="scientific">Acidiferrimicrobium australe</name>
    <dbReference type="NCBI Taxonomy" id="2664430"/>
    <lineage>
        <taxon>Bacteria</taxon>
        <taxon>Bacillati</taxon>
        <taxon>Actinomycetota</taxon>
        <taxon>Acidimicrobiia</taxon>
        <taxon>Acidimicrobiales</taxon>
        <taxon>Acidimicrobiaceae</taxon>
        <taxon>Acidiferrimicrobium</taxon>
    </lineage>
</organism>
<reference evidence="2 3" key="1">
    <citation type="submission" date="2019-11" db="EMBL/GenBank/DDBJ databases">
        <title>Acidiferrimicrobium australis gen. nov., sp. nov., an acidophilic and obligately heterotrophic, member of the Actinobacteria that catalyses dissimilatory oxido- reduction of iron isolated from metal-rich acidic water in Chile.</title>
        <authorList>
            <person name="Gonzalez D."/>
            <person name="Huber K."/>
            <person name="Hedrich S."/>
            <person name="Rojas-Villalobos C."/>
            <person name="Quatrini R."/>
            <person name="Dinamarca M.A."/>
            <person name="Schwarz A."/>
            <person name="Canales C."/>
            <person name="Nancucheo I."/>
        </authorList>
    </citation>
    <scope>NUCLEOTIDE SEQUENCE [LARGE SCALE GENOMIC DNA]</scope>
    <source>
        <strain evidence="2 3">USS-CCA1</strain>
    </source>
</reference>
<dbReference type="Gene3D" id="3.30.460.30">
    <property type="entry name" value="Glutamyl-tRNA reductase, N-terminal domain"/>
    <property type="match status" value="1"/>
</dbReference>
<dbReference type="InterPro" id="IPR036343">
    <property type="entry name" value="GluRdtase_N_sf"/>
</dbReference>